<feature type="compositionally biased region" description="Basic and acidic residues" evidence="1">
    <location>
        <begin position="8"/>
        <end position="23"/>
    </location>
</feature>
<dbReference type="PANTHER" id="PTHR43245">
    <property type="entry name" value="BIFUNCTIONAL POLYMYXIN RESISTANCE PROTEIN ARNA"/>
    <property type="match status" value="1"/>
</dbReference>
<dbReference type="SUPFAM" id="SSF51735">
    <property type="entry name" value="NAD(P)-binding Rossmann-fold domains"/>
    <property type="match status" value="1"/>
</dbReference>
<organism evidence="3 4">
    <name type="scientific">Stecheria intestinalis</name>
    <dbReference type="NCBI Taxonomy" id="2606630"/>
    <lineage>
        <taxon>Bacteria</taxon>
        <taxon>Bacillati</taxon>
        <taxon>Bacillota</taxon>
        <taxon>Erysipelotrichia</taxon>
        <taxon>Erysipelotrichales</taxon>
        <taxon>Erysipelotrichaceae</taxon>
        <taxon>Stecheria</taxon>
    </lineage>
</organism>
<dbReference type="InterPro" id="IPR036291">
    <property type="entry name" value="NAD(P)-bd_dom_sf"/>
</dbReference>
<feature type="domain" description="NAD-dependent epimerase/dehydratase" evidence="2">
    <location>
        <begin position="34"/>
        <end position="254"/>
    </location>
</feature>
<dbReference type="PANTHER" id="PTHR43245:SF13">
    <property type="entry name" value="UDP-D-APIOSE_UDP-D-XYLOSE SYNTHASE 2"/>
    <property type="match status" value="1"/>
</dbReference>
<dbReference type="InterPro" id="IPR001509">
    <property type="entry name" value="Epimerase_deHydtase"/>
</dbReference>
<dbReference type="Pfam" id="PF01370">
    <property type="entry name" value="Epimerase"/>
    <property type="match status" value="1"/>
</dbReference>
<dbReference type="AlphaFoldDB" id="A0A7X2TEX6"/>
<name>A0A7X2TEX6_9FIRM</name>
<accession>A0A7X2TEX6</accession>
<reference evidence="3 4" key="1">
    <citation type="submission" date="2019-08" db="EMBL/GenBank/DDBJ databases">
        <title>In-depth cultivation of the pig gut microbiome towards novel bacterial diversity and tailored functional studies.</title>
        <authorList>
            <person name="Wylensek D."/>
            <person name="Hitch T.C.A."/>
            <person name="Clavel T."/>
        </authorList>
    </citation>
    <scope>NUCLEOTIDE SEQUENCE [LARGE SCALE GENOMIC DNA]</scope>
    <source>
        <strain evidence="3 4">Oil+RF-744-GAM-WT-6</strain>
    </source>
</reference>
<dbReference type="Proteomes" id="UP000461880">
    <property type="component" value="Unassembled WGS sequence"/>
</dbReference>
<sequence>MRNQYLSEQHDPDLSDQLNEKEKQMETEQKQRVIILGCGYLGYNLYALLKETFPTEIWGIDSPYVSKVLDFTEVDAFNPDEMEALDFRDAVIIDAIGLVANNAVSENEEMALDGIAGNYRRLLRTLKRGGAKRFLFFSSGGTVYGNSLKPISEESILHPMTLYSRSKTREEEVIQESDLDYLILRLSNPYGGYQISGKRQGVIPILIRKAYQNDPFEMWIDGDSIRDYFYITDLAQAIRLLIQKEISREIINVGSGIGTSLNEVIHLVEETTGHAINIVPKSSDVPVVKAIVLDVSKLERLTGYQPSVSMQEGIAMENERIRVELGL</sequence>
<dbReference type="Gene3D" id="3.40.50.720">
    <property type="entry name" value="NAD(P)-binding Rossmann-like Domain"/>
    <property type="match status" value="1"/>
</dbReference>
<evidence type="ECO:0000256" key="1">
    <source>
        <dbReference type="SAM" id="MobiDB-lite"/>
    </source>
</evidence>
<gene>
    <name evidence="3" type="ORF">FYJ51_04335</name>
</gene>
<evidence type="ECO:0000313" key="3">
    <source>
        <dbReference type="EMBL" id="MSS58129.1"/>
    </source>
</evidence>
<protein>
    <submittedName>
        <fullName evidence="3">NAD-dependent epimerase/dehydratase family protein</fullName>
    </submittedName>
</protein>
<comment type="caution">
    <text evidence="3">The sequence shown here is derived from an EMBL/GenBank/DDBJ whole genome shotgun (WGS) entry which is preliminary data.</text>
</comment>
<dbReference type="EMBL" id="VUMN01000007">
    <property type="protein sequence ID" value="MSS58129.1"/>
    <property type="molecule type" value="Genomic_DNA"/>
</dbReference>
<feature type="region of interest" description="Disordered" evidence="1">
    <location>
        <begin position="1"/>
        <end position="23"/>
    </location>
</feature>
<evidence type="ECO:0000259" key="2">
    <source>
        <dbReference type="Pfam" id="PF01370"/>
    </source>
</evidence>
<evidence type="ECO:0000313" key="4">
    <source>
        <dbReference type="Proteomes" id="UP000461880"/>
    </source>
</evidence>
<keyword evidence="4" id="KW-1185">Reference proteome</keyword>
<dbReference type="InterPro" id="IPR050177">
    <property type="entry name" value="Lipid_A_modif_metabolic_enz"/>
</dbReference>
<proteinExistence type="predicted"/>